<keyword evidence="3" id="KW-1133">Transmembrane helix</keyword>
<feature type="compositionally biased region" description="Polar residues" evidence="2">
    <location>
        <begin position="58"/>
        <end position="71"/>
    </location>
</feature>
<dbReference type="NCBIfam" id="TIGR01168">
    <property type="entry name" value="YSIRK_signal"/>
    <property type="match status" value="1"/>
</dbReference>
<name>A0ABS1LVB8_9LACO</name>
<evidence type="ECO:0000313" key="5">
    <source>
        <dbReference type="EMBL" id="MBL1072213.1"/>
    </source>
</evidence>
<reference evidence="5 6" key="1">
    <citation type="journal article" date="2021" name="Microorganisms">
        <title>Dual Inhibition of Salmonella enterica and Clostridium perfringens by New Probiotic Candidates Isolated from Chicken Intestinal Mucosa.</title>
        <authorList>
            <person name="Lone A."/>
            <person name="Mottawea W."/>
            <person name="Ait Chait Y."/>
            <person name="Hammami R."/>
        </authorList>
    </citation>
    <scope>NUCLEOTIDE SEQUENCE [LARGE SCALE GENOMIC DNA]</scope>
    <source>
        <strain evidence="5 6">A12</strain>
    </source>
</reference>
<feature type="region of interest" description="Disordered" evidence="2">
    <location>
        <begin position="135"/>
        <end position="191"/>
    </location>
</feature>
<feature type="region of interest" description="Disordered" evidence="2">
    <location>
        <begin position="58"/>
        <end position="122"/>
    </location>
</feature>
<comment type="caution">
    <text evidence="5">The sequence shown here is derived from an EMBL/GenBank/DDBJ whole genome shotgun (WGS) entry which is preliminary data.</text>
</comment>
<dbReference type="Gene3D" id="3.10.20.320">
    <property type="entry name" value="Putative peptidoglycan bound protein (lpxtg motif)"/>
    <property type="match status" value="1"/>
</dbReference>
<sequence length="661" mass="72497">MVSKNNHQVYQQKLAERKQRWGIRKLSVGVASVLLGTTFMLYSNHAVLADTVPTNNTVKANSSDSQGSQTAADKEKAVGTTTNAEEEVVATNPKNPTQGQNPTQDKGKQTNANETNEVMPANGVTTRKKFVRAALPVRKAETPDPTQGQDTTQDKDKQTNANETTQNTTNVDKKDLEVTPTNDAKTPATQNATNVDKKDLEVTPANGATPLKKFVLAALPNTDTTTSNNEKPSTSLQMSNQDIKLDSQPMLTEITNKPTDNWVYNNLKRYWIKSTATVKGILQTHTTNDESGRYYFAGVANYNESFHVIYLLARSNNLNDNNLYVTILHTGMDQNTQEAVVAPGESKPVEYGRTDHTPIFTNYDGTSVSIGLDGIEKGDDIQGMVVGFAYGKDTGISGDPASMGNGFMTTPMPTKVTTTIHYVDQATGDELAVPKSFEGVAYQKYTITGEAPTIDGYTLKKSPNTTGSISPYKVGESYDFRLDKHVVVKQTVIDSQGLVRITAYYDGEELNNTTRYLGNMKNVNDHFSFGSHGKWYTYTNQITSTNDGIVYYYAKDGSEDKSEVRVHYIDVTGNKSSLFVPGDGKEVATDKISGKLGENYNYNVNLPTDYNLATNQANTVKGTYTIDHHDEYVYVVKKTSAEKTTPKVPSTKEPVANTSSL</sequence>
<dbReference type="Pfam" id="PF04650">
    <property type="entry name" value="YSIRK_signal"/>
    <property type="match status" value="1"/>
</dbReference>
<feature type="compositionally biased region" description="Low complexity" evidence="2">
    <location>
        <begin position="159"/>
        <end position="170"/>
    </location>
</feature>
<dbReference type="EMBL" id="JAEHNR010000044">
    <property type="protein sequence ID" value="MBL1072213.1"/>
    <property type="molecule type" value="Genomic_DNA"/>
</dbReference>
<keyword evidence="3" id="KW-0472">Membrane</keyword>
<accession>A0ABS1LVB8</accession>
<proteinExistence type="predicted"/>
<keyword evidence="3" id="KW-0812">Transmembrane</keyword>
<dbReference type="Proteomes" id="UP000640912">
    <property type="component" value="Unassembled WGS sequence"/>
</dbReference>
<dbReference type="InterPro" id="IPR005877">
    <property type="entry name" value="YSIRK_signal_dom"/>
</dbReference>
<evidence type="ECO:0000259" key="4">
    <source>
        <dbReference type="Pfam" id="PF04650"/>
    </source>
</evidence>
<feature type="compositionally biased region" description="Polar residues" evidence="2">
    <location>
        <begin position="179"/>
        <end position="191"/>
    </location>
</feature>
<evidence type="ECO:0000313" key="6">
    <source>
        <dbReference type="Proteomes" id="UP000640912"/>
    </source>
</evidence>
<evidence type="ECO:0000256" key="3">
    <source>
        <dbReference type="SAM" id="Phobius"/>
    </source>
</evidence>
<protein>
    <submittedName>
        <fullName evidence="5">YSIRK-type signal peptide-containing protein</fullName>
    </submittedName>
</protein>
<feature type="non-terminal residue" evidence="5">
    <location>
        <position position="661"/>
    </location>
</feature>
<evidence type="ECO:0000256" key="1">
    <source>
        <dbReference type="ARBA" id="ARBA00022729"/>
    </source>
</evidence>
<organism evidence="5 6">
    <name type="scientific">Lactobacillus kitasatonis</name>
    <dbReference type="NCBI Taxonomy" id="237446"/>
    <lineage>
        <taxon>Bacteria</taxon>
        <taxon>Bacillati</taxon>
        <taxon>Bacillota</taxon>
        <taxon>Bacilli</taxon>
        <taxon>Lactobacillales</taxon>
        <taxon>Lactobacillaceae</taxon>
        <taxon>Lactobacillus</taxon>
    </lineage>
</organism>
<feature type="transmembrane region" description="Helical" evidence="3">
    <location>
        <begin position="21"/>
        <end position="42"/>
    </location>
</feature>
<dbReference type="RefSeq" id="WP_202018307.1">
    <property type="nucleotide sequence ID" value="NZ_JAEHNR010000044.1"/>
</dbReference>
<feature type="compositionally biased region" description="Polar residues" evidence="2">
    <location>
        <begin position="93"/>
        <end position="116"/>
    </location>
</feature>
<evidence type="ECO:0000256" key="2">
    <source>
        <dbReference type="SAM" id="MobiDB-lite"/>
    </source>
</evidence>
<gene>
    <name evidence="5" type="ORF">JEM47_06920</name>
</gene>
<feature type="domain" description="YSIRK Gram-positive signal peptide" evidence="4">
    <location>
        <begin position="16"/>
        <end position="41"/>
    </location>
</feature>
<keyword evidence="1" id="KW-0732">Signal</keyword>
<keyword evidence="6" id="KW-1185">Reference proteome</keyword>